<dbReference type="PANTHER" id="PTHR31953">
    <property type="entry name" value="BETA-FRUCTOFURANOSIDASE, INSOLUBLE ISOENZYME CWINV1-RELATED"/>
    <property type="match status" value="1"/>
</dbReference>
<gene>
    <name evidence="7" type="ORF">VNO78_29007</name>
</gene>
<dbReference type="FunFam" id="2.60.120.560:FF:000002">
    <property type="entry name" value="Beta-fructofuranosidase, insoluble isoenzyme CWINV1"/>
    <property type="match status" value="1"/>
</dbReference>
<dbReference type="InterPro" id="IPR013320">
    <property type="entry name" value="ConA-like_dom_sf"/>
</dbReference>
<dbReference type="Pfam" id="PF08244">
    <property type="entry name" value="Glyco_hydro_32C"/>
    <property type="match status" value="1"/>
</dbReference>
<dbReference type="CDD" id="cd18624">
    <property type="entry name" value="GH32_Fruct1-like"/>
    <property type="match status" value="1"/>
</dbReference>
<evidence type="ECO:0000256" key="2">
    <source>
        <dbReference type="ARBA" id="ARBA00022801"/>
    </source>
</evidence>
<dbReference type="Gene3D" id="2.60.120.560">
    <property type="entry name" value="Exo-inulinase, domain 1"/>
    <property type="match status" value="1"/>
</dbReference>
<dbReference type="InterPro" id="IPR023296">
    <property type="entry name" value="Glyco_hydro_beta-prop_sf"/>
</dbReference>
<dbReference type="InterPro" id="IPR050551">
    <property type="entry name" value="Fructan_Metab_Enzymes"/>
</dbReference>
<dbReference type="Gene3D" id="2.115.10.20">
    <property type="entry name" value="Glycosyl hydrolase domain, family 43"/>
    <property type="match status" value="1"/>
</dbReference>
<dbReference type="EMBL" id="JAYMYS010000008">
    <property type="protein sequence ID" value="KAK7383330.1"/>
    <property type="molecule type" value="Genomic_DNA"/>
</dbReference>
<keyword evidence="3 4" id="KW-0326">Glycosidase</keyword>
<reference evidence="7 8" key="1">
    <citation type="submission" date="2024-01" db="EMBL/GenBank/DDBJ databases">
        <title>The genomes of 5 underutilized Papilionoideae crops provide insights into root nodulation and disease resistanc.</title>
        <authorList>
            <person name="Jiang F."/>
        </authorList>
    </citation>
    <scope>NUCLEOTIDE SEQUENCE [LARGE SCALE GENOMIC DNA]</scope>
    <source>
        <strain evidence="7">DUOXIRENSHENG_FW03</strain>
        <tissue evidence="7">Leaves</tissue>
    </source>
</reference>
<proteinExistence type="inferred from homology"/>
<comment type="caution">
    <text evidence="7">The sequence shown here is derived from an EMBL/GenBank/DDBJ whole genome shotgun (WGS) entry which is preliminary data.</text>
</comment>
<dbReference type="GO" id="GO:0004553">
    <property type="term" value="F:hydrolase activity, hydrolyzing O-glycosyl compounds"/>
    <property type="evidence" value="ECO:0007669"/>
    <property type="project" value="InterPro"/>
</dbReference>
<dbReference type="SUPFAM" id="SSF49899">
    <property type="entry name" value="Concanavalin A-like lectins/glucanases"/>
    <property type="match status" value="1"/>
</dbReference>
<dbReference type="InterPro" id="IPR013148">
    <property type="entry name" value="Glyco_hydro_32_N"/>
</dbReference>
<evidence type="ECO:0000256" key="1">
    <source>
        <dbReference type="ARBA" id="ARBA00009902"/>
    </source>
</evidence>
<evidence type="ECO:0000259" key="6">
    <source>
        <dbReference type="Pfam" id="PF08244"/>
    </source>
</evidence>
<name>A0AAN9RUA3_PSOTE</name>
<dbReference type="GO" id="GO:0005975">
    <property type="term" value="P:carbohydrate metabolic process"/>
    <property type="evidence" value="ECO:0007669"/>
    <property type="project" value="InterPro"/>
</dbReference>
<evidence type="ECO:0000313" key="7">
    <source>
        <dbReference type="EMBL" id="KAK7383330.1"/>
    </source>
</evidence>
<dbReference type="AlphaFoldDB" id="A0AAN9RUA3"/>
<dbReference type="Pfam" id="PF00251">
    <property type="entry name" value="Glyco_hydro_32N"/>
    <property type="match status" value="1"/>
</dbReference>
<organism evidence="7 8">
    <name type="scientific">Psophocarpus tetragonolobus</name>
    <name type="common">Winged bean</name>
    <name type="synonym">Dolichos tetragonolobus</name>
    <dbReference type="NCBI Taxonomy" id="3891"/>
    <lineage>
        <taxon>Eukaryota</taxon>
        <taxon>Viridiplantae</taxon>
        <taxon>Streptophyta</taxon>
        <taxon>Embryophyta</taxon>
        <taxon>Tracheophyta</taxon>
        <taxon>Spermatophyta</taxon>
        <taxon>Magnoliopsida</taxon>
        <taxon>eudicotyledons</taxon>
        <taxon>Gunneridae</taxon>
        <taxon>Pentapetalae</taxon>
        <taxon>rosids</taxon>
        <taxon>fabids</taxon>
        <taxon>Fabales</taxon>
        <taxon>Fabaceae</taxon>
        <taxon>Papilionoideae</taxon>
        <taxon>50 kb inversion clade</taxon>
        <taxon>NPAAA clade</taxon>
        <taxon>indigoferoid/millettioid clade</taxon>
        <taxon>Phaseoleae</taxon>
        <taxon>Psophocarpus</taxon>
    </lineage>
</organism>
<feature type="domain" description="Glycosyl hydrolase family 32 C-terminal" evidence="6">
    <location>
        <begin position="387"/>
        <end position="580"/>
    </location>
</feature>
<keyword evidence="2 4" id="KW-0378">Hydrolase</keyword>
<dbReference type="SMART" id="SM00640">
    <property type="entry name" value="Glyco_32"/>
    <property type="match status" value="1"/>
</dbReference>
<comment type="similarity">
    <text evidence="1 4">Belongs to the glycosyl hydrolase 32 family.</text>
</comment>
<dbReference type="InterPro" id="IPR001362">
    <property type="entry name" value="Glyco_hydro_32"/>
</dbReference>
<evidence type="ECO:0000256" key="4">
    <source>
        <dbReference type="RuleBase" id="RU362110"/>
    </source>
</evidence>
<feature type="domain" description="Glycosyl hydrolase family 32 N-terminal" evidence="5">
    <location>
        <begin position="68"/>
        <end position="384"/>
    </location>
</feature>
<sequence length="595" mass="67852">MPSIFSSFFLIVSSTKIAATNSGHQALVALPITLVLSTIIMEINAFPHCINSTKYRVHEKQPYRTWYHFQPPQNWMNGPVYYKGVYHFFFQYNPYAPTFGRHMVWGHSVSYDLINWIHLNHALEPSESYDINGCYSGSITTLPGEKPVIMYTGSDTKKHQIQNLAMPTNLSDPFLREWVKQPQNPIIVTPSGIEVEGFRDPTTAWQGSDGKWRVIIGAKNGDDGKALIYHSEDFVNWKLHPNPLYASDNTGMFECPDFLPVYISGTKNGVDTSVQNSNVKHVLKMSYQNKQQEYYFLGEYFPDQEKFIPEAVLTGTSEELILDHGMFYASKSFFDYAKSRRILWGWSNECDTTQDDFDKGWAGLQSIPRQVWLDKSGKRLKQWPIEEVEKLRDKQISIMAEKLIGGSLLEVSGITASQADVEVLFELPELENAEWLDQSEVDPNLLCSQEYASRSGIIGPFGLLALASEDQTEHTAIFFRIYRATSRYLCLMCSDQSRSSLRQDLDKATYGTIFDIDPNLKTISLRSLIDRSIIESFGEKGKICITSRVYPSLAIDKDAHLYVFNNGSKSVVISELNAWSMKHEASRIYPREEHK</sequence>
<dbReference type="Proteomes" id="UP001386955">
    <property type="component" value="Unassembled WGS sequence"/>
</dbReference>
<evidence type="ECO:0000313" key="8">
    <source>
        <dbReference type="Proteomes" id="UP001386955"/>
    </source>
</evidence>
<evidence type="ECO:0000256" key="3">
    <source>
        <dbReference type="ARBA" id="ARBA00023295"/>
    </source>
</evidence>
<protein>
    <submittedName>
        <fullName evidence="7">Uncharacterized protein</fullName>
    </submittedName>
</protein>
<dbReference type="SUPFAM" id="SSF75005">
    <property type="entry name" value="Arabinanase/levansucrase/invertase"/>
    <property type="match status" value="1"/>
</dbReference>
<dbReference type="InterPro" id="IPR013189">
    <property type="entry name" value="Glyco_hydro_32_C"/>
</dbReference>
<accession>A0AAN9RUA3</accession>
<keyword evidence="8" id="KW-1185">Reference proteome</keyword>
<evidence type="ECO:0000259" key="5">
    <source>
        <dbReference type="Pfam" id="PF00251"/>
    </source>
</evidence>